<evidence type="ECO:0000313" key="3">
    <source>
        <dbReference type="Proteomes" id="UP000296049"/>
    </source>
</evidence>
<proteinExistence type="predicted"/>
<sequence>MKEKAMFQTAKMQGNMMVSGCGWRHQCLGVPPELDARFPFDSISGKSSSMKFRDKETVPLTQLISLINACVFMGHLKHTAGFCAKLKPNPVHSLCTTHQLTTTSAETQGLQSYKQFPDVCVLHVGVESTRPADIGLGDEMGPKSSSSLWGRLWSGLFVHCAFCRELAALLGKQLEEIIAMVLSNEEERVFQCSNREAGTDLCEQIHKNDVQRACWKQDSLLHAAISQTKRNIKKNNNNALNKENKGRKAESAESIVVQSTAPVPIKSSLRRDMESANREENAC</sequence>
<dbReference type="Proteomes" id="UP000296049">
    <property type="component" value="Unassembled WGS sequence"/>
</dbReference>
<feature type="region of interest" description="Disordered" evidence="1">
    <location>
        <begin position="232"/>
        <end position="283"/>
    </location>
</feature>
<dbReference type="EMBL" id="KB743896">
    <property type="protein sequence ID" value="EOA96708.1"/>
    <property type="molecule type" value="Genomic_DNA"/>
</dbReference>
<evidence type="ECO:0000313" key="2">
    <source>
        <dbReference type="EMBL" id="EOA96708.1"/>
    </source>
</evidence>
<evidence type="ECO:0000256" key="1">
    <source>
        <dbReference type="SAM" id="MobiDB-lite"/>
    </source>
</evidence>
<feature type="compositionally biased region" description="Basic and acidic residues" evidence="1">
    <location>
        <begin position="269"/>
        <end position="283"/>
    </location>
</feature>
<reference evidence="3" key="1">
    <citation type="journal article" date="2013" name="Nat. Genet.">
        <title>The duck genome and transcriptome provide insight into an avian influenza virus reservoir species.</title>
        <authorList>
            <person name="Huang Y."/>
            <person name="Li Y."/>
            <person name="Burt D.W."/>
            <person name="Chen H."/>
            <person name="Zhang Y."/>
            <person name="Qian W."/>
            <person name="Kim H."/>
            <person name="Gan S."/>
            <person name="Zhao Y."/>
            <person name="Li J."/>
            <person name="Yi K."/>
            <person name="Feng H."/>
            <person name="Zhu P."/>
            <person name="Li B."/>
            <person name="Liu Q."/>
            <person name="Fairley S."/>
            <person name="Magor K.E."/>
            <person name="Du Z."/>
            <person name="Hu X."/>
            <person name="Goodman L."/>
            <person name="Tafer H."/>
            <person name="Vignal A."/>
            <person name="Lee T."/>
            <person name="Kim K.W."/>
            <person name="Sheng Z."/>
            <person name="An Y."/>
            <person name="Searle S."/>
            <person name="Herrero J."/>
            <person name="Groenen M.A."/>
            <person name="Crooijmans R.P."/>
            <person name="Faraut T."/>
            <person name="Cai Q."/>
            <person name="Webster R.G."/>
            <person name="Aldridge J.R."/>
            <person name="Warren W.C."/>
            <person name="Bartschat S."/>
            <person name="Kehr S."/>
            <person name="Marz M."/>
            <person name="Stadler P.F."/>
            <person name="Smith J."/>
            <person name="Kraus R.H."/>
            <person name="Zhao Y."/>
            <person name="Ren L."/>
            <person name="Fei J."/>
            <person name="Morisson M."/>
            <person name="Kaiser P."/>
            <person name="Griffin D.K."/>
            <person name="Rao M."/>
            <person name="Pitel F."/>
            <person name="Wang J."/>
            <person name="Li N."/>
        </authorList>
    </citation>
    <scope>NUCLEOTIDE SEQUENCE [LARGE SCALE GENOMIC DNA]</scope>
</reference>
<dbReference type="AlphaFoldDB" id="R0KTU1"/>
<keyword evidence="3" id="KW-1185">Reference proteome</keyword>
<protein>
    <submittedName>
        <fullName evidence="2">Uncharacterized protein</fullName>
    </submittedName>
</protein>
<accession>R0KTU1</accession>
<gene>
    <name evidence="2" type="ORF">Anapl_10826</name>
</gene>
<name>R0KTU1_ANAPL</name>
<organism evidence="2 3">
    <name type="scientific">Anas platyrhynchos</name>
    <name type="common">Mallard</name>
    <name type="synonym">Anas boschas</name>
    <dbReference type="NCBI Taxonomy" id="8839"/>
    <lineage>
        <taxon>Eukaryota</taxon>
        <taxon>Metazoa</taxon>
        <taxon>Chordata</taxon>
        <taxon>Craniata</taxon>
        <taxon>Vertebrata</taxon>
        <taxon>Euteleostomi</taxon>
        <taxon>Archelosauria</taxon>
        <taxon>Archosauria</taxon>
        <taxon>Dinosauria</taxon>
        <taxon>Saurischia</taxon>
        <taxon>Theropoda</taxon>
        <taxon>Coelurosauria</taxon>
        <taxon>Aves</taxon>
        <taxon>Neognathae</taxon>
        <taxon>Galloanserae</taxon>
        <taxon>Anseriformes</taxon>
        <taxon>Anatidae</taxon>
        <taxon>Anatinae</taxon>
        <taxon>Anas</taxon>
    </lineage>
</organism>
<feature type="compositionally biased region" description="Basic and acidic residues" evidence="1">
    <location>
        <begin position="242"/>
        <end position="251"/>
    </location>
</feature>